<sequence length="224" mass="23377">MSVIVRQVLPADAGVTLPATVRQALVDHGLACNIAAAAVNQAAVLDQQANAREDDLQVLGRGDQVSRAAADIAEATDRFHTLALVALARAATAYAVCASQLAAQVIAGEQVTDAECPAGRLKPSDVITAAGLYLPRLIFTPRHQDEQQQVADLNADVRRSYAGLNNVITHQLHGVDAAVYDDLGAAAALDPTVDVPEVFPGAIYDYAATVSWTVGMLTGVAEDV</sequence>
<proteinExistence type="predicted"/>
<comment type="caution">
    <text evidence="1">The sequence shown here is derived from an EMBL/GenBank/DDBJ whole genome shotgun (WGS) entry which is preliminary data.</text>
</comment>
<dbReference type="RefSeq" id="WP_213009028.1">
    <property type="nucleotide sequence ID" value="NZ_BOQN01000064.1"/>
</dbReference>
<name>A0A919W5N1_9ACTN</name>
<dbReference type="AlphaFoldDB" id="A0A919W5N1"/>
<reference evidence="1 2" key="1">
    <citation type="submission" date="2021-03" db="EMBL/GenBank/DDBJ databases">
        <title>Whole genome shotgun sequence of Actinoplanes toevensis NBRC 105298.</title>
        <authorList>
            <person name="Komaki H."/>
            <person name="Tamura T."/>
        </authorList>
    </citation>
    <scope>NUCLEOTIDE SEQUENCE [LARGE SCALE GENOMIC DNA]</scope>
    <source>
        <strain evidence="1 2">NBRC 105298</strain>
    </source>
</reference>
<accession>A0A919W5N1</accession>
<evidence type="ECO:0000313" key="1">
    <source>
        <dbReference type="EMBL" id="GIM93200.1"/>
    </source>
</evidence>
<gene>
    <name evidence="1" type="ORF">Ato02nite_049930</name>
</gene>
<keyword evidence="2" id="KW-1185">Reference proteome</keyword>
<dbReference type="Proteomes" id="UP000677082">
    <property type="component" value="Unassembled WGS sequence"/>
</dbReference>
<protein>
    <submittedName>
        <fullName evidence="1">Uncharacterized protein</fullName>
    </submittedName>
</protein>
<organism evidence="1 2">
    <name type="scientific">Paractinoplanes toevensis</name>
    <dbReference type="NCBI Taxonomy" id="571911"/>
    <lineage>
        <taxon>Bacteria</taxon>
        <taxon>Bacillati</taxon>
        <taxon>Actinomycetota</taxon>
        <taxon>Actinomycetes</taxon>
        <taxon>Micromonosporales</taxon>
        <taxon>Micromonosporaceae</taxon>
        <taxon>Paractinoplanes</taxon>
    </lineage>
</organism>
<dbReference type="EMBL" id="BOQN01000064">
    <property type="protein sequence ID" value="GIM93200.1"/>
    <property type="molecule type" value="Genomic_DNA"/>
</dbReference>
<evidence type="ECO:0000313" key="2">
    <source>
        <dbReference type="Proteomes" id="UP000677082"/>
    </source>
</evidence>